<feature type="domain" description="Glycosyltransferase 2-like" evidence="4">
    <location>
        <begin position="9"/>
        <end position="138"/>
    </location>
</feature>
<dbReference type="InterPro" id="IPR001173">
    <property type="entry name" value="Glyco_trans_2-like"/>
</dbReference>
<dbReference type="PANTHER" id="PTHR43685:SF5">
    <property type="entry name" value="GLYCOSYLTRANSFERASE EPSE-RELATED"/>
    <property type="match status" value="1"/>
</dbReference>
<dbReference type="PATRIC" id="fig|295405.11.peg.3763"/>
<dbReference type="PANTHER" id="PTHR43685">
    <property type="entry name" value="GLYCOSYLTRANSFERASE"/>
    <property type="match status" value="1"/>
</dbReference>
<dbReference type="InterPro" id="IPR029044">
    <property type="entry name" value="Nucleotide-diphossugar_trans"/>
</dbReference>
<keyword evidence="3 5" id="KW-0808">Transferase</keyword>
<dbReference type="STRING" id="295405.BF3919"/>
<dbReference type="KEGG" id="bfr:BF3919"/>
<dbReference type="SUPFAM" id="SSF53448">
    <property type="entry name" value="Nucleotide-diphospho-sugar transferases"/>
    <property type="match status" value="1"/>
</dbReference>
<gene>
    <name evidence="5" type="ordered locus">BF3919</name>
</gene>
<evidence type="ECO:0000313" key="6">
    <source>
        <dbReference type="Proteomes" id="UP000002197"/>
    </source>
</evidence>
<dbReference type="RefSeq" id="WP_011203516.1">
    <property type="nucleotide sequence ID" value="NC_006347.1"/>
</dbReference>
<protein>
    <submittedName>
        <fullName evidence="5">Putative glycosyltransferase</fullName>
    </submittedName>
</protein>
<accession>Q64PC0</accession>
<dbReference type="Pfam" id="PF00535">
    <property type="entry name" value="Glycos_transf_2"/>
    <property type="match status" value="1"/>
</dbReference>
<evidence type="ECO:0000256" key="2">
    <source>
        <dbReference type="ARBA" id="ARBA00022676"/>
    </source>
</evidence>
<sequence>MGEENVDVSVLMSIYEEPIAWIKDSVYSILQQTFTNFEFIILIDHPNRTDVRLFFKELIKQDRRIRLIQNETNIGLTKSLNRGLSVAKGRYVARMDADDISDVRRLEIQYNFLNQHPSVDVCGSFAKLFGDVHFYSKKFISFPVSNRGILINSLFENPIVHPSVMMKHTIQGQSVCYNEEMKKSQDFFLWGDLLIRGAVFSNIPKYLLSYRISKQQISCKNKKEQVKVADLVRKQLLLSLVPNITIGEISIHNMICENKKGEVCLLNQKLSWLEKIHHILADLFPESIADVDEILFKYRFSAYLNADKPSLIFHDRYFKLILFLKNKYWIDLIRHLLKK</sequence>
<comment type="similarity">
    <text evidence="1">Belongs to the glycosyltransferase 2 family.</text>
</comment>
<evidence type="ECO:0000313" key="5">
    <source>
        <dbReference type="EMBL" id="BAD50661.1"/>
    </source>
</evidence>
<proteinExistence type="inferred from homology"/>
<organism evidence="5 6">
    <name type="scientific">Bacteroides fragilis (strain YCH46)</name>
    <dbReference type="NCBI Taxonomy" id="295405"/>
    <lineage>
        <taxon>Bacteria</taxon>
        <taxon>Pseudomonadati</taxon>
        <taxon>Bacteroidota</taxon>
        <taxon>Bacteroidia</taxon>
        <taxon>Bacteroidales</taxon>
        <taxon>Bacteroidaceae</taxon>
        <taxon>Bacteroides</taxon>
    </lineage>
</organism>
<dbReference type="Gene3D" id="3.90.550.10">
    <property type="entry name" value="Spore Coat Polysaccharide Biosynthesis Protein SpsA, Chain A"/>
    <property type="match status" value="1"/>
</dbReference>
<reference evidence="5 6" key="1">
    <citation type="journal article" date="2004" name="Proc. Natl. Acad. Sci. U.S.A.">
        <title>Genomic analysis of Bacteroides fragilis reveals extensive DNA inversions regulating cell surface adaptation.</title>
        <authorList>
            <person name="Kuwahara T."/>
            <person name="Yamashita A."/>
            <person name="Hirakawa H."/>
            <person name="Nakayama H."/>
            <person name="Toh H."/>
            <person name="Okada N."/>
            <person name="Kuhara S."/>
            <person name="Hattori M."/>
            <person name="Hayashi T."/>
            <person name="Ohnishi Y."/>
        </authorList>
    </citation>
    <scope>NUCLEOTIDE SEQUENCE [LARGE SCALE GENOMIC DNA]</scope>
    <source>
        <strain evidence="5 6">YCH46</strain>
    </source>
</reference>
<evidence type="ECO:0000259" key="4">
    <source>
        <dbReference type="Pfam" id="PF00535"/>
    </source>
</evidence>
<dbReference type="CAZy" id="GT2">
    <property type="family name" value="Glycosyltransferase Family 2"/>
</dbReference>
<dbReference type="OrthoDB" id="9815829at2"/>
<dbReference type="Proteomes" id="UP000002197">
    <property type="component" value="Chromosome"/>
</dbReference>
<dbReference type="InterPro" id="IPR050834">
    <property type="entry name" value="Glycosyltransf_2"/>
</dbReference>
<dbReference type="EMBL" id="AP006841">
    <property type="protein sequence ID" value="BAD50661.1"/>
    <property type="molecule type" value="Genomic_DNA"/>
</dbReference>
<evidence type="ECO:0000256" key="1">
    <source>
        <dbReference type="ARBA" id="ARBA00006739"/>
    </source>
</evidence>
<evidence type="ECO:0000256" key="3">
    <source>
        <dbReference type="ARBA" id="ARBA00022679"/>
    </source>
</evidence>
<dbReference type="GO" id="GO:0016757">
    <property type="term" value="F:glycosyltransferase activity"/>
    <property type="evidence" value="ECO:0007669"/>
    <property type="project" value="UniProtKB-KW"/>
</dbReference>
<keyword evidence="2" id="KW-0328">Glycosyltransferase</keyword>
<dbReference type="HOGENOM" id="CLU_025996_0_4_10"/>
<dbReference type="AlphaFoldDB" id="Q64PC0"/>
<name>Q64PC0_BACFR</name>